<dbReference type="SMART" id="SM00866">
    <property type="entry name" value="UTRA"/>
    <property type="match status" value="1"/>
</dbReference>
<evidence type="ECO:0000256" key="1">
    <source>
        <dbReference type="ARBA" id="ARBA00023015"/>
    </source>
</evidence>
<dbReference type="PROSITE" id="PS50949">
    <property type="entry name" value="HTH_GNTR"/>
    <property type="match status" value="1"/>
</dbReference>
<dbReference type="InterPro" id="IPR000524">
    <property type="entry name" value="Tscrpt_reg_HTH_GntR"/>
</dbReference>
<comment type="caution">
    <text evidence="5">The sequence shown here is derived from an EMBL/GenBank/DDBJ whole genome shotgun (WGS) entry which is preliminary data.</text>
</comment>
<dbReference type="PRINTS" id="PR00035">
    <property type="entry name" value="HTHGNTR"/>
</dbReference>
<dbReference type="Pfam" id="PF00392">
    <property type="entry name" value="GntR"/>
    <property type="match status" value="1"/>
</dbReference>
<dbReference type="GO" id="GO:0045892">
    <property type="term" value="P:negative regulation of DNA-templated transcription"/>
    <property type="evidence" value="ECO:0007669"/>
    <property type="project" value="TreeGrafter"/>
</dbReference>
<dbReference type="InterPro" id="IPR036390">
    <property type="entry name" value="WH_DNA-bd_sf"/>
</dbReference>
<dbReference type="PATRIC" id="fig|1423807.3.peg.590"/>
<dbReference type="Pfam" id="PF07702">
    <property type="entry name" value="UTRA"/>
    <property type="match status" value="1"/>
</dbReference>
<reference evidence="5 6" key="1">
    <citation type="journal article" date="2015" name="Genome Announc.">
        <title>Expanding the biotechnology potential of lactobacilli through comparative genomics of 213 strains and associated genera.</title>
        <authorList>
            <person name="Sun Z."/>
            <person name="Harris H.M."/>
            <person name="McCann A."/>
            <person name="Guo C."/>
            <person name="Argimon S."/>
            <person name="Zhang W."/>
            <person name="Yang X."/>
            <person name="Jeffery I.B."/>
            <person name="Cooney J.C."/>
            <person name="Kagawa T.F."/>
            <person name="Liu W."/>
            <person name="Song Y."/>
            <person name="Salvetti E."/>
            <person name="Wrobel A."/>
            <person name="Rasinkangas P."/>
            <person name="Parkhill J."/>
            <person name="Rea M.C."/>
            <person name="O'Sullivan O."/>
            <person name="Ritari J."/>
            <person name="Douillard F.P."/>
            <person name="Paul Ross R."/>
            <person name="Yang R."/>
            <person name="Briner A.E."/>
            <person name="Felis G.E."/>
            <person name="de Vos W.M."/>
            <person name="Barrangou R."/>
            <person name="Klaenhammer T.R."/>
            <person name="Caufield P.W."/>
            <person name="Cui Y."/>
            <person name="Zhang H."/>
            <person name="O'Toole P.W."/>
        </authorList>
    </citation>
    <scope>NUCLEOTIDE SEQUENCE [LARGE SCALE GENOMIC DNA]</scope>
    <source>
        <strain evidence="5 6">DSM 5007</strain>
    </source>
</reference>
<dbReference type="Gene3D" id="3.40.1410.10">
    <property type="entry name" value="Chorismate lyase-like"/>
    <property type="match status" value="1"/>
</dbReference>
<dbReference type="OrthoDB" id="9815017at2"/>
<dbReference type="STRING" id="1423807.FD16_GL000581"/>
<dbReference type="InterPro" id="IPR011663">
    <property type="entry name" value="UTRA"/>
</dbReference>
<evidence type="ECO:0000256" key="3">
    <source>
        <dbReference type="ARBA" id="ARBA00023163"/>
    </source>
</evidence>
<dbReference type="GO" id="GO:0003677">
    <property type="term" value="F:DNA binding"/>
    <property type="evidence" value="ECO:0007669"/>
    <property type="project" value="UniProtKB-KW"/>
</dbReference>
<dbReference type="Gene3D" id="1.10.10.10">
    <property type="entry name" value="Winged helix-like DNA-binding domain superfamily/Winged helix DNA-binding domain"/>
    <property type="match status" value="1"/>
</dbReference>
<dbReference type="InterPro" id="IPR036388">
    <property type="entry name" value="WH-like_DNA-bd_sf"/>
</dbReference>
<dbReference type="EMBL" id="AZGF01000016">
    <property type="protein sequence ID" value="KRM11664.1"/>
    <property type="molecule type" value="Genomic_DNA"/>
</dbReference>
<dbReference type="SUPFAM" id="SSF64288">
    <property type="entry name" value="Chorismate lyase-like"/>
    <property type="match status" value="1"/>
</dbReference>
<name>A0A0R1W1C9_9LACO</name>
<evidence type="ECO:0000313" key="6">
    <source>
        <dbReference type="Proteomes" id="UP000051820"/>
    </source>
</evidence>
<dbReference type="FunFam" id="1.10.10.10:FF:000079">
    <property type="entry name" value="GntR family transcriptional regulator"/>
    <property type="match status" value="1"/>
</dbReference>
<dbReference type="RefSeq" id="WP_010622990.1">
    <property type="nucleotide sequence ID" value="NZ_AZGF01000016.1"/>
</dbReference>
<dbReference type="InterPro" id="IPR050679">
    <property type="entry name" value="Bact_HTH_transcr_reg"/>
</dbReference>
<evidence type="ECO:0000259" key="4">
    <source>
        <dbReference type="PROSITE" id="PS50949"/>
    </source>
</evidence>
<evidence type="ECO:0000256" key="2">
    <source>
        <dbReference type="ARBA" id="ARBA00023125"/>
    </source>
</evidence>
<keyword evidence="3" id="KW-0804">Transcription</keyword>
<feature type="domain" description="HTH gntR-type" evidence="4">
    <location>
        <begin position="3"/>
        <end position="71"/>
    </location>
</feature>
<dbReference type="AlphaFoldDB" id="A0A0R1W1C9"/>
<proteinExistence type="predicted"/>
<organism evidence="5 6">
    <name type="scientific">Paucilactobacillus suebicus DSM 5007 = KCTC 3549</name>
    <dbReference type="NCBI Taxonomy" id="1423807"/>
    <lineage>
        <taxon>Bacteria</taxon>
        <taxon>Bacillati</taxon>
        <taxon>Bacillota</taxon>
        <taxon>Bacilli</taxon>
        <taxon>Lactobacillales</taxon>
        <taxon>Lactobacillaceae</taxon>
        <taxon>Paucilactobacillus</taxon>
    </lineage>
</organism>
<dbReference type="GO" id="GO:0003700">
    <property type="term" value="F:DNA-binding transcription factor activity"/>
    <property type="evidence" value="ECO:0007669"/>
    <property type="project" value="InterPro"/>
</dbReference>
<gene>
    <name evidence="5" type="ORF">FD16_GL000581</name>
</gene>
<protein>
    <submittedName>
        <fullName evidence="5">GntR family transcriptional regulator</fullName>
    </submittedName>
</protein>
<accession>A0A0R1W1C9</accession>
<dbReference type="Proteomes" id="UP000051820">
    <property type="component" value="Unassembled WGS sequence"/>
</dbReference>
<keyword evidence="2" id="KW-0238">DNA-binding</keyword>
<dbReference type="PANTHER" id="PTHR44846:SF1">
    <property type="entry name" value="MANNOSYL-D-GLYCERATE TRANSPORT_METABOLISM SYSTEM REPRESSOR MNGR-RELATED"/>
    <property type="match status" value="1"/>
</dbReference>
<evidence type="ECO:0000313" key="5">
    <source>
        <dbReference type="EMBL" id="KRM11664.1"/>
    </source>
</evidence>
<dbReference type="eggNOG" id="COG2188">
    <property type="taxonomic scope" value="Bacteria"/>
</dbReference>
<dbReference type="SMART" id="SM00345">
    <property type="entry name" value="HTH_GNTR"/>
    <property type="match status" value="1"/>
</dbReference>
<dbReference type="SUPFAM" id="SSF46785">
    <property type="entry name" value="Winged helix' DNA-binding domain"/>
    <property type="match status" value="1"/>
</dbReference>
<dbReference type="CDD" id="cd07377">
    <property type="entry name" value="WHTH_GntR"/>
    <property type="match status" value="1"/>
</dbReference>
<keyword evidence="6" id="KW-1185">Reference proteome</keyword>
<sequence length="233" mass="26491">MTSPVYIQIHNQIKQDVENGKWRVGERIPAERELAELFNVSRMTLRQAIQTLVDDGILERHVGSGTFVANRKVQEKMSGVTSFTDLMLAAGKVPSSKTISYHLMTPSQSEIERLQLDGSKKVLRMERIRYGSNVPICYEVTAVPADLIEGFSKEEVTTSLYKALEEKAGLHPRRAIQTVSAMSASEKIAEYLHVKRGEALLRLRQISYLQDGRPFEYTHTQYVGDRFEFVLEK</sequence>
<dbReference type="InterPro" id="IPR028978">
    <property type="entry name" value="Chorismate_lyase_/UTRA_dom_sf"/>
</dbReference>
<dbReference type="PANTHER" id="PTHR44846">
    <property type="entry name" value="MANNOSYL-D-GLYCERATE TRANSPORT/METABOLISM SYSTEM REPRESSOR MNGR-RELATED"/>
    <property type="match status" value="1"/>
</dbReference>
<keyword evidence="1" id="KW-0805">Transcription regulation</keyword>